<dbReference type="AlphaFoldDB" id="A0A7U7G3W2"/>
<feature type="transmembrane region" description="Helical" evidence="8">
    <location>
        <begin position="131"/>
        <end position="150"/>
    </location>
</feature>
<comment type="subcellular location">
    <subcellularLocation>
        <location evidence="1">Cell membrane</location>
        <topology evidence="1">Multi-pass membrane protein</topology>
    </subcellularLocation>
</comment>
<evidence type="ECO:0000256" key="4">
    <source>
        <dbReference type="ARBA" id="ARBA00022475"/>
    </source>
</evidence>
<gene>
    <name evidence="9" type="ORF">SACS_1812</name>
</gene>
<proteinExistence type="inferred from homology"/>
<dbReference type="PANTHER" id="PTHR34979">
    <property type="entry name" value="INNER MEMBRANE PROTEIN YGAZ"/>
    <property type="match status" value="1"/>
</dbReference>
<comment type="similarity">
    <text evidence="2">Belongs to the AzlC family.</text>
</comment>
<feature type="transmembrane region" description="Helical" evidence="8">
    <location>
        <begin position="88"/>
        <end position="110"/>
    </location>
</feature>
<dbReference type="GO" id="GO:1903785">
    <property type="term" value="P:L-valine transmembrane transport"/>
    <property type="evidence" value="ECO:0007669"/>
    <property type="project" value="TreeGrafter"/>
</dbReference>
<protein>
    <submittedName>
        <fullName evidence="9">Branched-chain amino acid transport protein azlC</fullName>
    </submittedName>
</protein>
<reference evidence="9 10" key="2">
    <citation type="journal article" date="2014" name="PLoS ONE">
        <title>Evolution of mitochondria reconstructed from the energy metabolism of living bacteria.</title>
        <authorList>
            <person name="Degli Esposti M."/>
            <person name="Chouaia B."/>
            <person name="Comandatore F."/>
            <person name="Crotti E."/>
            <person name="Sassera D."/>
            <person name="Lievens P.M."/>
            <person name="Daffonchio D."/>
            <person name="Bandi C."/>
        </authorList>
    </citation>
    <scope>NUCLEOTIDE SEQUENCE [LARGE SCALE GENOMIC DNA]</scope>
    <source>
        <strain evidence="10">AM169</strain>
    </source>
</reference>
<evidence type="ECO:0000313" key="10">
    <source>
        <dbReference type="Proteomes" id="UP000027590"/>
    </source>
</evidence>
<feature type="transmembrane region" description="Helical" evidence="8">
    <location>
        <begin position="242"/>
        <end position="260"/>
    </location>
</feature>
<feature type="transmembrane region" description="Helical" evidence="8">
    <location>
        <begin position="162"/>
        <end position="184"/>
    </location>
</feature>
<dbReference type="Proteomes" id="UP000027590">
    <property type="component" value="Unassembled WGS sequence"/>
</dbReference>
<accession>A0A7U7G3W2</accession>
<dbReference type="Pfam" id="PF03591">
    <property type="entry name" value="AzlC"/>
    <property type="match status" value="1"/>
</dbReference>
<evidence type="ECO:0000256" key="6">
    <source>
        <dbReference type="ARBA" id="ARBA00022989"/>
    </source>
</evidence>
<keyword evidence="4" id="KW-1003">Cell membrane</keyword>
<evidence type="ECO:0000256" key="7">
    <source>
        <dbReference type="ARBA" id="ARBA00023136"/>
    </source>
</evidence>
<feature type="transmembrane region" description="Helical" evidence="8">
    <location>
        <begin position="220"/>
        <end position="237"/>
    </location>
</feature>
<evidence type="ECO:0000313" key="9">
    <source>
        <dbReference type="EMBL" id="CDG32673.1"/>
    </source>
</evidence>
<keyword evidence="6 8" id="KW-1133">Transmembrane helix</keyword>
<keyword evidence="5 8" id="KW-0812">Transmembrane</keyword>
<name>A0A7U7G3W2_9PROT</name>
<sequence>MPLSGPFPRLLLTGRHDFTTGTMQTTSPPIRQGTFWPEFLRGMKTSLPLLIAFVPFGLLLGSRAVQKGFSIVEVPLLTGLNFAGGSEFAAVGLWSIPPAILLLAGVTFLINSRHILMGATLAPHLRHLPRWKIFLLLFFMCDEVWALTLADLHDRPGCRFSTGFYGGITVCLYLCWLIFTFMGGYTGNLLGDMTRYGVDMAFPAVFIMLLKGMWKGARNALPWCVSLGVAVLVYHLLPGAWYVPAGTLAGIITALLVVRGA</sequence>
<dbReference type="InterPro" id="IPR011606">
    <property type="entry name" value="Brnchd-chn_aa_trnsp_permease"/>
</dbReference>
<keyword evidence="3" id="KW-0813">Transport</keyword>
<reference evidence="9 10" key="1">
    <citation type="journal article" date="2014" name="Genome Biol. Evol.">
        <title>Acetic acid bacteria genomes reveal functional traits for adaptation to life in insect guts.</title>
        <authorList>
            <person name="Chouaia B."/>
            <person name="Gaiarsa S."/>
            <person name="Crotti E."/>
            <person name="Comandatore F."/>
            <person name="Degli Esposti M."/>
            <person name="Ricci I."/>
            <person name="Alma A."/>
            <person name="Favia G."/>
            <person name="Bandi C."/>
            <person name="Daffonchio D."/>
        </authorList>
    </citation>
    <scope>NUCLEOTIDE SEQUENCE [LARGE SCALE GENOMIC DNA]</scope>
    <source>
        <strain evidence="10">AM169</strain>
    </source>
</reference>
<evidence type="ECO:0000256" key="8">
    <source>
        <dbReference type="SAM" id="Phobius"/>
    </source>
</evidence>
<keyword evidence="7 8" id="KW-0472">Membrane</keyword>
<evidence type="ECO:0000256" key="1">
    <source>
        <dbReference type="ARBA" id="ARBA00004651"/>
    </source>
</evidence>
<evidence type="ECO:0000256" key="3">
    <source>
        <dbReference type="ARBA" id="ARBA00022448"/>
    </source>
</evidence>
<dbReference type="PANTHER" id="PTHR34979:SF1">
    <property type="entry name" value="INNER MEMBRANE PROTEIN YGAZ"/>
    <property type="match status" value="1"/>
</dbReference>
<evidence type="ECO:0000256" key="2">
    <source>
        <dbReference type="ARBA" id="ARBA00010735"/>
    </source>
</evidence>
<dbReference type="GO" id="GO:0005886">
    <property type="term" value="C:plasma membrane"/>
    <property type="evidence" value="ECO:0007669"/>
    <property type="project" value="UniProtKB-SubCell"/>
</dbReference>
<evidence type="ECO:0000256" key="5">
    <source>
        <dbReference type="ARBA" id="ARBA00022692"/>
    </source>
</evidence>
<comment type="caution">
    <text evidence="9">The sequence shown here is derived from an EMBL/GenBank/DDBJ whole genome shotgun (WGS) entry which is preliminary data.</text>
</comment>
<dbReference type="EMBL" id="CBLY010000008">
    <property type="protein sequence ID" value="CDG32673.1"/>
    <property type="molecule type" value="Genomic_DNA"/>
</dbReference>
<organism evidence="9 10">
    <name type="scientific">Parasaccharibacter apium</name>
    <dbReference type="NCBI Taxonomy" id="1510841"/>
    <lineage>
        <taxon>Bacteria</taxon>
        <taxon>Pseudomonadati</taxon>
        <taxon>Pseudomonadota</taxon>
        <taxon>Alphaproteobacteria</taxon>
        <taxon>Acetobacterales</taxon>
        <taxon>Acetobacteraceae</taxon>
        <taxon>Parasaccharibacter</taxon>
    </lineage>
</organism>